<evidence type="ECO:0000256" key="2">
    <source>
        <dbReference type="ARBA" id="ARBA00006375"/>
    </source>
</evidence>
<evidence type="ECO:0000256" key="5">
    <source>
        <dbReference type="ARBA" id="ARBA00022737"/>
    </source>
</evidence>
<evidence type="ECO:0000313" key="12">
    <source>
        <dbReference type="Proteomes" id="UP001054902"/>
    </source>
</evidence>
<comment type="caution">
    <text evidence="11">The sequence shown here is derived from an EMBL/GenBank/DDBJ whole genome shotgun (WGS) entry which is preliminary data.</text>
</comment>
<dbReference type="AlphaFoldDB" id="A0AAD3CMP4"/>
<evidence type="ECO:0000256" key="1">
    <source>
        <dbReference type="ARBA" id="ARBA00004141"/>
    </source>
</evidence>
<feature type="transmembrane region" description="Helical" evidence="10">
    <location>
        <begin position="243"/>
        <end position="262"/>
    </location>
</feature>
<evidence type="ECO:0000256" key="9">
    <source>
        <dbReference type="RuleBase" id="RU000488"/>
    </source>
</evidence>
<keyword evidence="7 8" id="KW-0472">Membrane</keyword>
<dbReference type="Pfam" id="PF00153">
    <property type="entry name" value="Mito_carr"/>
    <property type="match status" value="2"/>
</dbReference>
<reference evidence="11 12" key="1">
    <citation type="journal article" date="2021" name="Sci. Rep.">
        <title>The genome of the diatom Chaetoceros tenuissimus carries an ancient integrated fragment of an extant virus.</title>
        <authorList>
            <person name="Hongo Y."/>
            <person name="Kimura K."/>
            <person name="Takaki Y."/>
            <person name="Yoshida Y."/>
            <person name="Baba S."/>
            <person name="Kobayashi G."/>
            <person name="Nagasaki K."/>
            <person name="Hano T."/>
            <person name="Tomaru Y."/>
        </authorList>
    </citation>
    <scope>NUCLEOTIDE SEQUENCE [LARGE SCALE GENOMIC DNA]</scope>
    <source>
        <strain evidence="11 12">NIES-3715</strain>
    </source>
</reference>
<feature type="repeat" description="Solcar" evidence="8">
    <location>
        <begin position="182"/>
        <end position="271"/>
    </location>
</feature>
<proteinExistence type="inferred from homology"/>
<keyword evidence="3 9" id="KW-0813">Transport</keyword>
<protein>
    <recommendedName>
        <fullName evidence="13">Mitochondrial carrier</fullName>
    </recommendedName>
</protein>
<evidence type="ECO:0000256" key="6">
    <source>
        <dbReference type="ARBA" id="ARBA00022989"/>
    </source>
</evidence>
<dbReference type="Proteomes" id="UP001054902">
    <property type="component" value="Unassembled WGS sequence"/>
</dbReference>
<dbReference type="InterPro" id="IPR018108">
    <property type="entry name" value="MCP_transmembrane"/>
</dbReference>
<keyword evidence="12" id="KW-1185">Reference proteome</keyword>
<evidence type="ECO:0000256" key="10">
    <source>
        <dbReference type="SAM" id="Phobius"/>
    </source>
</evidence>
<keyword evidence="6 10" id="KW-1133">Transmembrane helix</keyword>
<accession>A0AAD3CMP4</accession>
<dbReference type="PROSITE" id="PS50920">
    <property type="entry name" value="SOLCAR"/>
    <property type="match status" value="1"/>
</dbReference>
<dbReference type="InterPro" id="IPR023395">
    <property type="entry name" value="MCP_dom_sf"/>
</dbReference>
<keyword evidence="5" id="KW-0677">Repeat</keyword>
<comment type="similarity">
    <text evidence="2 9">Belongs to the mitochondrial carrier (TC 2.A.29) family.</text>
</comment>
<keyword evidence="4 8" id="KW-0812">Transmembrane</keyword>
<dbReference type="GO" id="GO:0016020">
    <property type="term" value="C:membrane"/>
    <property type="evidence" value="ECO:0007669"/>
    <property type="project" value="UniProtKB-SubCell"/>
</dbReference>
<organism evidence="11 12">
    <name type="scientific">Chaetoceros tenuissimus</name>
    <dbReference type="NCBI Taxonomy" id="426638"/>
    <lineage>
        <taxon>Eukaryota</taxon>
        <taxon>Sar</taxon>
        <taxon>Stramenopiles</taxon>
        <taxon>Ochrophyta</taxon>
        <taxon>Bacillariophyta</taxon>
        <taxon>Coscinodiscophyceae</taxon>
        <taxon>Chaetocerotophycidae</taxon>
        <taxon>Chaetocerotales</taxon>
        <taxon>Chaetocerotaceae</taxon>
        <taxon>Chaetoceros</taxon>
    </lineage>
</organism>
<dbReference type="EMBL" id="BLLK01000029">
    <property type="protein sequence ID" value="GFH48807.1"/>
    <property type="molecule type" value="Genomic_DNA"/>
</dbReference>
<name>A0AAD3CMP4_9STRA</name>
<evidence type="ECO:0000256" key="4">
    <source>
        <dbReference type="ARBA" id="ARBA00022692"/>
    </source>
</evidence>
<dbReference type="Gene3D" id="1.50.40.10">
    <property type="entry name" value="Mitochondrial carrier domain"/>
    <property type="match status" value="2"/>
</dbReference>
<dbReference type="SUPFAM" id="SSF103506">
    <property type="entry name" value="Mitochondrial carrier"/>
    <property type="match status" value="1"/>
</dbReference>
<gene>
    <name evidence="11" type="ORF">CTEN210_05283</name>
</gene>
<evidence type="ECO:0008006" key="13">
    <source>
        <dbReference type="Google" id="ProtNLM"/>
    </source>
</evidence>
<evidence type="ECO:0000256" key="3">
    <source>
        <dbReference type="ARBA" id="ARBA00022448"/>
    </source>
</evidence>
<evidence type="ECO:0000313" key="11">
    <source>
        <dbReference type="EMBL" id="GFH48807.1"/>
    </source>
</evidence>
<evidence type="ECO:0000256" key="7">
    <source>
        <dbReference type="ARBA" id="ARBA00023136"/>
    </source>
</evidence>
<evidence type="ECO:0000256" key="8">
    <source>
        <dbReference type="PROSITE-ProRule" id="PRU00282"/>
    </source>
</evidence>
<sequence length="507" mass="56570">MRGYILLVCGFFIVDVVAFPTFLSVKRIKKNYSAAFSLERKFEDKHDENSKLLLVDDEEITRENDITGSETVDTVHFDRRTFLIVTSALALLGVGASNAESQLSHSGNQVAPAAGKGKTIEQVDIQKVIQENKIQITVYENNTKVSLNSTSFEKIRETRFDYLPKFLRPNLKPQISGISDKDILLASATAGAFSEILRTCILYPVMTIKTRVQVSTPSNSQGFRNKIRDFAKSLIVQTKAGSLYTGILPTLIIGAPSSGLYYGVSDVMKRELRASTQFDELSIVLLAVFVADIISLAFRTPALIFSVRKQAEKTIDFETVEDFDEDGNVINILEADGELEFSEEETLEAVKERVNDLQNNWWGEFSKDCLRQLPVIIATDLPYLLVKITILRSLAHGSENMIQYDVLNIISATVASGLTTPFDVIRTRILVDSDNDPTNGLDGGSGESIVQAMRTIVYESGAPKFQNLYAGWFERIFYYGVGIAWLEPIRVICYYGIRDAILLDVLQ</sequence>
<feature type="transmembrane region" description="Helical" evidence="10">
    <location>
        <begin position="283"/>
        <end position="305"/>
    </location>
</feature>
<comment type="subcellular location">
    <subcellularLocation>
        <location evidence="1">Membrane</location>
        <topology evidence="1">Multi-pass membrane protein</topology>
    </subcellularLocation>
</comment>
<dbReference type="PANTHER" id="PTHR45667">
    <property type="entry name" value="S-ADENOSYLMETHIONINE MITOCHONDRIAL CARRIER PROTEIN"/>
    <property type="match status" value="1"/>
</dbReference>